<dbReference type="InterPro" id="IPR000014">
    <property type="entry name" value="PAS"/>
</dbReference>
<comment type="caution">
    <text evidence="9">The sequence shown here is derived from an EMBL/GenBank/DDBJ whole genome shotgun (WGS) entry which is preliminary data.</text>
</comment>
<evidence type="ECO:0000259" key="7">
    <source>
        <dbReference type="PROSITE" id="PS50112"/>
    </source>
</evidence>
<dbReference type="CDD" id="cd00082">
    <property type="entry name" value="HisKA"/>
    <property type="match status" value="1"/>
</dbReference>
<organism evidence="9 10">
    <name type="scientific">Segetibacter aerophilus</name>
    <dbReference type="NCBI Taxonomy" id="670293"/>
    <lineage>
        <taxon>Bacteria</taxon>
        <taxon>Pseudomonadati</taxon>
        <taxon>Bacteroidota</taxon>
        <taxon>Chitinophagia</taxon>
        <taxon>Chitinophagales</taxon>
        <taxon>Chitinophagaceae</taxon>
        <taxon>Segetibacter</taxon>
    </lineage>
</organism>
<dbReference type="NCBIfam" id="TIGR00229">
    <property type="entry name" value="sensory_box"/>
    <property type="match status" value="2"/>
</dbReference>
<evidence type="ECO:0000256" key="2">
    <source>
        <dbReference type="ARBA" id="ARBA00012438"/>
    </source>
</evidence>
<dbReference type="InterPro" id="IPR004358">
    <property type="entry name" value="Sig_transdc_His_kin-like_C"/>
</dbReference>
<comment type="catalytic activity">
    <reaction evidence="1">
        <text>ATP + protein L-histidine = ADP + protein N-phospho-L-histidine.</text>
        <dbReference type="EC" id="2.7.13.3"/>
    </reaction>
</comment>
<evidence type="ECO:0000256" key="4">
    <source>
        <dbReference type="ARBA" id="ARBA00022679"/>
    </source>
</evidence>
<dbReference type="SMART" id="SM00388">
    <property type="entry name" value="HisKA"/>
    <property type="match status" value="1"/>
</dbReference>
<dbReference type="InterPro" id="IPR052162">
    <property type="entry name" value="Sensor_kinase/Photoreceptor"/>
</dbReference>
<dbReference type="InterPro" id="IPR000700">
    <property type="entry name" value="PAS-assoc_C"/>
</dbReference>
<evidence type="ECO:0000256" key="5">
    <source>
        <dbReference type="ARBA" id="ARBA00022777"/>
    </source>
</evidence>
<evidence type="ECO:0000256" key="1">
    <source>
        <dbReference type="ARBA" id="ARBA00000085"/>
    </source>
</evidence>
<dbReference type="Pfam" id="PF13426">
    <property type="entry name" value="PAS_9"/>
    <property type="match status" value="1"/>
</dbReference>
<dbReference type="Gene3D" id="3.30.565.10">
    <property type="entry name" value="Histidine kinase-like ATPase, C-terminal domain"/>
    <property type="match status" value="1"/>
</dbReference>
<dbReference type="EC" id="2.7.13.3" evidence="2"/>
<dbReference type="SMART" id="SM00086">
    <property type="entry name" value="PAC"/>
    <property type="match status" value="2"/>
</dbReference>
<evidence type="ECO:0000256" key="3">
    <source>
        <dbReference type="ARBA" id="ARBA00022553"/>
    </source>
</evidence>
<protein>
    <recommendedName>
        <fullName evidence="2">histidine kinase</fullName>
        <ecNumber evidence="2">2.7.13.3</ecNumber>
    </recommendedName>
</protein>
<dbReference type="SMART" id="SM00387">
    <property type="entry name" value="HATPase_c"/>
    <property type="match status" value="1"/>
</dbReference>
<dbReference type="PANTHER" id="PTHR43304:SF1">
    <property type="entry name" value="PAC DOMAIN-CONTAINING PROTEIN"/>
    <property type="match status" value="1"/>
</dbReference>
<dbReference type="CDD" id="cd00130">
    <property type="entry name" value="PAS"/>
    <property type="match status" value="2"/>
</dbReference>
<feature type="domain" description="PAC" evidence="8">
    <location>
        <begin position="91"/>
        <end position="143"/>
    </location>
</feature>
<evidence type="ECO:0000313" key="10">
    <source>
        <dbReference type="Proteomes" id="UP000321513"/>
    </source>
</evidence>
<dbReference type="FunFam" id="3.30.565.10:FF:000006">
    <property type="entry name" value="Sensor histidine kinase WalK"/>
    <property type="match status" value="1"/>
</dbReference>
<feature type="domain" description="Histidine kinase" evidence="6">
    <location>
        <begin position="289"/>
        <end position="513"/>
    </location>
</feature>
<dbReference type="InterPro" id="IPR005467">
    <property type="entry name" value="His_kinase_dom"/>
</dbReference>
<dbReference type="InterPro" id="IPR003594">
    <property type="entry name" value="HATPase_dom"/>
</dbReference>
<dbReference type="InterPro" id="IPR036097">
    <property type="entry name" value="HisK_dim/P_sf"/>
</dbReference>
<dbReference type="Proteomes" id="UP000321513">
    <property type="component" value="Unassembled WGS sequence"/>
</dbReference>
<dbReference type="SUPFAM" id="SSF47384">
    <property type="entry name" value="Homodimeric domain of signal transducing histidine kinase"/>
    <property type="match status" value="1"/>
</dbReference>
<dbReference type="OrthoDB" id="9766459at2"/>
<dbReference type="SMART" id="SM00091">
    <property type="entry name" value="PAS"/>
    <property type="match status" value="2"/>
</dbReference>
<proteinExistence type="predicted"/>
<dbReference type="RefSeq" id="WP_147202330.1">
    <property type="nucleotide sequence ID" value="NZ_BJYT01000002.1"/>
</dbReference>
<dbReference type="PROSITE" id="PS50109">
    <property type="entry name" value="HIS_KIN"/>
    <property type="match status" value="1"/>
</dbReference>
<dbReference type="SUPFAM" id="SSF55874">
    <property type="entry name" value="ATPase domain of HSP90 chaperone/DNA topoisomerase II/histidine kinase"/>
    <property type="match status" value="1"/>
</dbReference>
<dbReference type="InterPro" id="IPR036890">
    <property type="entry name" value="HATPase_C_sf"/>
</dbReference>
<gene>
    <name evidence="9" type="ORF">SAE01_07490</name>
</gene>
<dbReference type="PROSITE" id="PS50112">
    <property type="entry name" value="PAS"/>
    <property type="match status" value="2"/>
</dbReference>
<dbReference type="InterPro" id="IPR001610">
    <property type="entry name" value="PAC"/>
</dbReference>
<evidence type="ECO:0000259" key="6">
    <source>
        <dbReference type="PROSITE" id="PS50109"/>
    </source>
</evidence>
<dbReference type="Pfam" id="PF00512">
    <property type="entry name" value="HisKA"/>
    <property type="match status" value="1"/>
</dbReference>
<keyword evidence="10" id="KW-1185">Reference proteome</keyword>
<feature type="domain" description="PAS" evidence="7">
    <location>
        <begin position="144"/>
        <end position="202"/>
    </location>
</feature>
<dbReference type="PANTHER" id="PTHR43304">
    <property type="entry name" value="PHYTOCHROME-LIKE PROTEIN CPH1"/>
    <property type="match status" value="1"/>
</dbReference>
<evidence type="ECO:0000259" key="8">
    <source>
        <dbReference type="PROSITE" id="PS50113"/>
    </source>
</evidence>
<dbReference type="InterPro" id="IPR003661">
    <property type="entry name" value="HisK_dim/P_dom"/>
</dbReference>
<dbReference type="Gene3D" id="1.10.287.130">
    <property type="match status" value="1"/>
</dbReference>
<name>A0A512B8H8_9BACT</name>
<keyword evidence="3" id="KW-0597">Phosphoprotein</keyword>
<dbReference type="SUPFAM" id="SSF55785">
    <property type="entry name" value="PYP-like sensor domain (PAS domain)"/>
    <property type="match status" value="2"/>
</dbReference>
<evidence type="ECO:0000313" key="9">
    <source>
        <dbReference type="EMBL" id="GEO08253.1"/>
    </source>
</evidence>
<dbReference type="InterPro" id="IPR013767">
    <property type="entry name" value="PAS_fold"/>
</dbReference>
<reference evidence="9 10" key="1">
    <citation type="submission" date="2019-07" db="EMBL/GenBank/DDBJ databases">
        <title>Whole genome shotgun sequence of Segetibacter aerophilus NBRC 106135.</title>
        <authorList>
            <person name="Hosoyama A."/>
            <person name="Uohara A."/>
            <person name="Ohji S."/>
            <person name="Ichikawa N."/>
        </authorList>
    </citation>
    <scope>NUCLEOTIDE SEQUENCE [LARGE SCALE GENOMIC DNA]</scope>
    <source>
        <strain evidence="9 10">NBRC 106135</strain>
    </source>
</reference>
<dbReference type="Gene3D" id="3.30.450.20">
    <property type="entry name" value="PAS domain"/>
    <property type="match status" value="2"/>
</dbReference>
<dbReference type="GO" id="GO:0000155">
    <property type="term" value="F:phosphorelay sensor kinase activity"/>
    <property type="evidence" value="ECO:0007669"/>
    <property type="project" value="InterPro"/>
</dbReference>
<accession>A0A512B8H8</accession>
<dbReference type="AlphaFoldDB" id="A0A512B8H8"/>
<feature type="domain" description="PAS" evidence="7">
    <location>
        <begin position="16"/>
        <end position="72"/>
    </location>
</feature>
<keyword evidence="4" id="KW-0808">Transferase</keyword>
<dbReference type="Pfam" id="PF00989">
    <property type="entry name" value="PAS"/>
    <property type="match status" value="1"/>
</dbReference>
<dbReference type="PROSITE" id="PS50113">
    <property type="entry name" value="PAC"/>
    <property type="match status" value="2"/>
</dbReference>
<feature type="domain" description="PAC" evidence="8">
    <location>
        <begin position="219"/>
        <end position="271"/>
    </location>
</feature>
<dbReference type="InterPro" id="IPR035965">
    <property type="entry name" value="PAS-like_dom_sf"/>
</dbReference>
<sequence>MGVGENRLELRSIATQGNLYRRMIEEIQDYAIIVLDKNGFIQNWNKGAEKIKQYSEQEIIGKHFSIFYLPEDFKDNLPQRLLKRAEDTGVASQEGWRKRKDGSRFWGSITITAIHDENKNVIGFCKVTRDLTDRKEAEDNLRISEERYHQMIAEVQDYAIILLSVDGVIENWNAGAEKIKGYSSEEIIGRSFQIFYTSEDREKGLPWHLLSTAKEAGRAVHEGWRVRKNGSKFWGSITITALHNKSGTVIGFSKVTRDLTQQKIAEEKLAEYTAELEIQNSELEQFAYVASHDLQEPLRKIQTFSDLIKENFDDREFAEKYLNKLDLSAKRMSELVRSLLNYSRLSKDKPDVTEVDLNAVLREVKLDFELLIEEKRATIANEPLPKVQGNHMQLGQLFSNLISNSLKFSKEAPCITIDSKIVERSQITNAPKNLTNGVYCLIQFKDNGIGFEKQYRDKIFSLFQRLHGKQHYAGTGIGLALCKKIVENHNGFISAEGELGKGAVFYVYLPVVDLR</sequence>
<dbReference type="GO" id="GO:0006355">
    <property type="term" value="P:regulation of DNA-templated transcription"/>
    <property type="evidence" value="ECO:0007669"/>
    <property type="project" value="InterPro"/>
</dbReference>
<dbReference type="Pfam" id="PF02518">
    <property type="entry name" value="HATPase_c"/>
    <property type="match status" value="1"/>
</dbReference>
<keyword evidence="5 9" id="KW-0418">Kinase</keyword>
<dbReference type="EMBL" id="BJYT01000002">
    <property type="protein sequence ID" value="GEO08253.1"/>
    <property type="molecule type" value="Genomic_DNA"/>
</dbReference>
<dbReference type="PRINTS" id="PR00344">
    <property type="entry name" value="BCTRLSENSOR"/>
</dbReference>